<dbReference type="InterPro" id="IPR036748">
    <property type="entry name" value="MTH938-like_sf"/>
</dbReference>
<protein>
    <submittedName>
        <fullName evidence="1">Uncharacterized protein</fullName>
    </submittedName>
</protein>
<evidence type="ECO:0000313" key="1">
    <source>
        <dbReference type="EMBL" id="GAH45020.1"/>
    </source>
</evidence>
<dbReference type="Gene3D" id="3.40.1230.10">
    <property type="entry name" value="MTH938-like"/>
    <property type="match status" value="1"/>
</dbReference>
<dbReference type="SUPFAM" id="SSF64076">
    <property type="entry name" value="MTH938-like"/>
    <property type="match status" value="1"/>
</dbReference>
<dbReference type="EMBL" id="BARU01007422">
    <property type="protein sequence ID" value="GAH45020.1"/>
    <property type="molecule type" value="Genomic_DNA"/>
</dbReference>
<gene>
    <name evidence="1" type="ORF">S03H2_14618</name>
</gene>
<dbReference type="PANTHER" id="PTHR15811">
    <property type="entry name" value="MTH938 DOMAIN-CONTAINING PROTEIN"/>
    <property type="match status" value="1"/>
</dbReference>
<comment type="caution">
    <text evidence="1">The sequence shown here is derived from an EMBL/GenBank/DDBJ whole genome shotgun (WGS) entry which is preliminary data.</text>
</comment>
<dbReference type="GO" id="GO:0005737">
    <property type="term" value="C:cytoplasm"/>
    <property type="evidence" value="ECO:0007669"/>
    <property type="project" value="TreeGrafter"/>
</dbReference>
<dbReference type="InterPro" id="IPR007523">
    <property type="entry name" value="NDUFAF3/AAMDC"/>
</dbReference>
<dbReference type="PANTHER" id="PTHR15811:SF5">
    <property type="entry name" value="MTH938 DOMAIN-CONTAINING PROTEIN"/>
    <property type="match status" value="1"/>
</dbReference>
<proteinExistence type="predicted"/>
<sequence>MKPEINKTSFGSITVDHEEIEHDIIITLDGEVKKRKKKLSKAVFGTSHTISKDEAKYVYENGAELLIIGSGQHGIAELSEEATAYFKKKKPS</sequence>
<dbReference type="AlphaFoldDB" id="X1GJM4"/>
<accession>X1GJM4</accession>
<organism evidence="1">
    <name type="scientific">marine sediment metagenome</name>
    <dbReference type="NCBI Taxonomy" id="412755"/>
    <lineage>
        <taxon>unclassified sequences</taxon>
        <taxon>metagenomes</taxon>
        <taxon>ecological metagenomes</taxon>
    </lineage>
</organism>
<name>X1GJM4_9ZZZZ</name>
<reference evidence="1" key="1">
    <citation type="journal article" date="2014" name="Front. Microbiol.">
        <title>High frequency of phylogenetically diverse reductive dehalogenase-homologous genes in deep subseafloor sedimentary metagenomes.</title>
        <authorList>
            <person name="Kawai M."/>
            <person name="Futagami T."/>
            <person name="Toyoda A."/>
            <person name="Takaki Y."/>
            <person name="Nishi S."/>
            <person name="Hori S."/>
            <person name="Arai W."/>
            <person name="Tsubouchi T."/>
            <person name="Morono Y."/>
            <person name="Uchiyama I."/>
            <person name="Ito T."/>
            <person name="Fujiyama A."/>
            <person name="Inagaki F."/>
            <person name="Takami H."/>
        </authorList>
    </citation>
    <scope>NUCLEOTIDE SEQUENCE</scope>
    <source>
        <strain evidence="1">Expedition CK06-06</strain>
    </source>
</reference>
<dbReference type="Pfam" id="PF04430">
    <property type="entry name" value="DUF498"/>
    <property type="match status" value="1"/>
</dbReference>